<dbReference type="Proteomes" id="UP001190466">
    <property type="component" value="Chromosome"/>
</dbReference>
<dbReference type="PROSITE" id="PS51257">
    <property type="entry name" value="PROKAR_LIPOPROTEIN"/>
    <property type="match status" value="1"/>
</dbReference>
<evidence type="ECO:0000256" key="1">
    <source>
        <dbReference type="SAM" id="SignalP"/>
    </source>
</evidence>
<gene>
    <name evidence="3" type="ORF">MU0050_001204</name>
</gene>
<feature type="signal peptide" evidence="1">
    <location>
        <begin position="1"/>
        <end position="34"/>
    </location>
</feature>
<feature type="chain" id="PRO_5045079728" evidence="1">
    <location>
        <begin position="35"/>
        <end position="292"/>
    </location>
</feature>
<evidence type="ECO:0000313" key="3">
    <source>
        <dbReference type="EMBL" id="CAJ1580761.1"/>
    </source>
</evidence>
<name>A0ABM9MAY7_9MYCO</name>
<dbReference type="Pfam" id="PF04069">
    <property type="entry name" value="OpuAC"/>
    <property type="match status" value="1"/>
</dbReference>
<keyword evidence="4" id="KW-1185">Reference proteome</keyword>
<sequence>MRTTPNNLAGAGRFRRALLCGLLVVSLLAGCSHRADDGSVGVGAKPDPESVLLANLYAAALRYYGTPAHVVELDDPLAGLDSGAVTVVPGYTGRLLRTFAPDIRATGDEQVYKSMVGVLPEGVSAGDYATAAEDKPAAAITEATATRWDGRDLATLVEHCAQLRPGALRGVATPPAVGTCDMPRPREFDDDAALFAALRDDRVNVAWTTTADPDVPSDAVVLTDRKPTSIRGQNVVPLYRRNELTARQVLAINEVAGVLDTAALKQMRQRVAEGADPRVVADQWLAENPLGR</sequence>
<organism evidence="3 4">
    <name type="scientific">[Mycobacterium] wendilense</name>
    <dbReference type="NCBI Taxonomy" id="3064284"/>
    <lineage>
        <taxon>Bacteria</taxon>
        <taxon>Bacillati</taxon>
        <taxon>Actinomycetota</taxon>
        <taxon>Actinomycetes</taxon>
        <taxon>Mycobacteriales</taxon>
        <taxon>Mycobacteriaceae</taxon>
        <taxon>Mycolicibacter</taxon>
    </lineage>
</organism>
<evidence type="ECO:0000313" key="4">
    <source>
        <dbReference type="Proteomes" id="UP001190466"/>
    </source>
</evidence>
<dbReference type="EMBL" id="OY726395">
    <property type="protein sequence ID" value="CAJ1580761.1"/>
    <property type="molecule type" value="Genomic_DNA"/>
</dbReference>
<keyword evidence="1" id="KW-0732">Signal</keyword>
<dbReference type="InterPro" id="IPR007210">
    <property type="entry name" value="ABC_Gly_betaine_transp_sub-bd"/>
</dbReference>
<evidence type="ECO:0000259" key="2">
    <source>
        <dbReference type="Pfam" id="PF04069"/>
    </source>
</evidence>
<feature type="domain" description="ABC-type glycine betaine transport system substrate-binding" evidence="2">
    <location>
        <begin position="39"/>
        <end position="287"/>
    </location>
</feature>
<proteinExistence type="predicted"/>
<dbReference type="Gene3D" id="3.40.190.10">
    <property type="entry name" value="Periplasmic binding protein-like II"/>
    <property type="match status" value="1"/>
</dbReference>
<dbReference type="RefSeq" id="WP_316515164.1">
    <property type="nucleotide sequence ID" value="NZ_OY726395.1"/>
</dbReference>
<accession>A0ABM9MAY7</accession>
<protein>
    <submittedName>
        <fullName evidence="3">Glycine betaine ABC transporter substrate-binding protein</fullName>
    </submittedName>
</protein>
<reference evidence="3 4" key="1">
    <citation type="submission" date="2023-08" db="EMBL/GenBank/DDBJ databases">
        <authorList>
            <person name="Folkvardsen B D."/>
            <person name="Norman A."/>
        </authorList>
    </citation>
    <scope>NUCLEOTIDE SEQUENCE [LARGE SCALE GENOMIC DNA]</scope>
    <source>
        <strain evidence="3 4">Mu0050</strain>
    </source>
</reference>
<dbReference type="Gene3D" id="3.40.190.120">
    <property type="entry name" value="Osmoprotection protein (prox), domain 2"/>
    <property type="match status" value="1"/>
</dbReference>
<dbReference type="SUPFAM" id="SSF53850">
    <property type="entry name" value="Periplasmic binding protein-like II"/>
    <property type="match status" value="1"/>
</dbReference>